<feature type="domain" description="Bicarbonate transporter-like transmembrane" evidence="6">
    <location>
        <begin position="1"/>
        <end position="200"/>
    </location>
</feature>
<evidence type="ECO:0000256" key="5">
    <source>
        <dbReference type="SAM" id="Phobius"/>
    </source>
</evidence>
<evidence type="ECO:0000259" key="6">
    <source>
        <dbReference type="Pfam" id="PF00955"/>
    </source>
</evidence>
<dbReference type="PRINTS" id="PR01231">
    <property type="entry name" value="HCO3TRNSPORT"/>
</dbReference>
<dbReference type="Proteomes" id="UP001162483">
    <property type="component" value="Unassembled WGS sequence"/>
</dbReference>
<evidence type="ECO:0000256" key="2">
    <source>
        <dbReference type="ARBA" id="ARBA00022692"/>
    </source>
</evidence>
<feature type="non-terminal residue" evidence="7">
    <location>
        <position position="201"/>
    </location>
</feature>
<evidence type="ECO:0000256" key="1">
    <source>
        <dbReference type="ARBA" id="ARBA00004141"/>
    </source>
</evidence>
<dbReference type="Pfam" id="PF00955">
    <property type="entry name" value="HCO3_cotransp"/>
    <property type="match status" value="1"/>
</dbReference>
<sequence>MSAILFFGTFVCTTSLKSFQTSRYLSATVRKLTGDFSVILTIVIFCAVDIMCGLETPKLIVPSEFKPTNPNRSWFVFPFGRNPWWVCLLSGVPAILITILLFMDQQITAVILNRKENKLKKGAGLHLDFFCIALLIIVMSFMGLPWYVSATVISLAHMNSLKMETTVSAPGEQPKFLGIREQRVTGLAVFILTGASVFLSP</sequence>
<reference evidence="7" key="1">
    <citation type="submission" date="2023-05" db="EMBL/GenBank/DDBJ databases">
        <authorList>
            <person name="Stuckert A."/>
        </authorList>
    </citation>
    <scope>NUCLEOTIDE SEQUENCE</scope>
</reference>
<dbReference type="InterPro" id="IPR011531">
    <property type="entry name" value="HCO3_transpt-like_TM_dom"/>
</dbReference>
<evidence type="ECO:0000313" key="8">
    <source>
        <dbReference type="Proteomes" id="UP001162483"/>
    </source>
</evidence>
<keyword evidence="4 5" id="KW-0472">Membrane</keyword>
<accession>A0ABN9G669</accession>
<dbReference type="PANTHER" id="PTHR11453">
    <property type="entry name" value="ANION EXCHANGE PROTEIN"/>
    <property type="match status" value="1"/>
</dbReference>
<protein>
    <recommendedName>
        <fullName evidence="6">Bicarbonate transporter-like transmembrane domain-containing protein</fullName>
    </recommendedName>
</protein>
<name>A0ABN9G669_9NEOB</name>
<keyword evidence="2 5" id="KW-0812">Transmembrane</keyword>
<gene>
    <name evidence="7" type="ORF">SPARVUS_LOCUS13436396</name>
</gene>
<dbReference type="PANTHER" id="PTHR11453:SF52">
    <property type="entry name" value="ANION EXCHANGE PROTEIN 4"/>
    <property type="match status" value="1"/>
</dbReference>
<evidence type="ECO:0000256" key="3">
    <source>
        <dbReference type="ARBA" id="ARBA00022989"/>
    </source>
</evidence>
<keyword evidence="3 5" id="KW-1133">Transmembrane helix</keyword>
<feature type="transmembrane region" description="Helical" evidence="5">
    <location>
        <begin position="124"/>
        <end position="148"/>
    </location>
</feature>
<feature type="transmembrane region" description="Helical" evidence="5">
    <location>
        <begin position="83"/>
        <end position="103"/>
    </location>
</feature>
<comment type="caution">
    <text evidence="7">The sequence shown here is derived from an EMBL/GenBank/DDBJ whole genome shotgun (WGS) entry which is preliminary data.</text>
</comment>
<dbReference type="InterPro" id="IPR003020">
    <property type="entry name" value="HCO3_transpt_euk"/>
</dbReference>
<comment type="subcellular location">
    <subcellularLocation>
        <location evidence="1">Membrane</location>
        <topology evidence="1">Multi-pass membrane protein</topology>
    </subcellularLocation>
</comment>
<evidence type="ECO:0000256" key="4">
    <source>
        <dbReference type="ARBA" id="ARBA00023136"/>
    </source>
</evidence>
<organism evidence="7 8">
    <name type="scientific">Staurois parvus</name>
    <dbReference type="NCBI Taxonomy" id="386267"/>
    <lineage>
        <taxon>Eukaryota</taxon>
        <taxon>Metazoa</taxon>
        <taxon>Chordata</taxon>
        <taxon>Craniata</taxon>
        <taxon>Vertebrata</taxon>
        <taxon>Euteleostomi</taxon>
        <taxon>Amphibia</taxon>
        <taxon>Batrachia</taxon>
        <taxon>Anura</taxon>
        <taxon>Neobatrachia</taxon>
        <taxon>Ranoidea</taxon>
        <taxon>Ranidae</taxon>
        <taxon>Staurois</taxon>
    </lineage>
</organism>
<keyword evidence="8" id="KW-1185">Reference proteome</keyword>
<dbReference type="EMBL" id="CATNWA010017950">
    <property type="protein sequence ID" value="CAI9604266.1"/>
    <property type="molecule type" value="Genomic_DNA"/>
</dbReference>
<evidence type="ECO:0000313" key="7">
    <source>
        <dbReference type="EMBL" id="CAI9604266.1"/>
    </source>
</evidence>
<proteinExistence type="predicted"/>